<dbReference type="SUPFAM" id="SSF54427">
    <property type="entry name" value="NTF2-like"/>
    <property type="match status" value="1"/>
</dbReference>
<organism evidence="1 2">
    <name type="scientific">Actinomadura rudentiformis</name>
    <dbReference type="NCBI Taxonomy" id="359158"/>
    <lineage>
        <taxon>Bacteria</taxon>
        <taxon>Bacillati</taxon>
        <taxon>Actinomycetota</taxon>
        <taxon>Actinomycetes</taxon>
        <taxon>Streptosporangiales</taxon>
        <taxon>Thermomonosporaceae</taxon>
        <taxon>Actinomadura</taxon>
    </lineage>
</organism>
<gene>
    <name evidence="1" type="ORF">F8566_20800</name>
</gene>
<protein>
    <submittedName>
        <fullName evidence="1">Ester cyclase</fullName>
    </submittedName>
</protein>
<dbReference type="InterPro" id="IPR032710">
    <property type="entry name" value="NTF2-like_dom_sf"/>
</dbReference>
<dbReference type="GO" id="GO:0030638">
    <property type="term" value="P:polyketide metabolic process"/>
    <property type="evidence" value="ECO:0007669"/>
    <property type="project" value="InterPro"/>
</dbReference>
<comment type="caution">
    <text evidence="1">The sequence shown here is derived from an EMBL/GenBank/DDBJ whole genome shotgun (WGS) entry which is preliminary data.</text>
</comment>
<dbReference type="AlphaFoldDB" id="A0A6H9YTE4"/>
<dbReference type="OrthoDB" id="3687006at2"/>
<dbReference type="EMBL" id="WBMT01000009">
    <property type="protein sequence ID" value="KAB2347440.1"/>
    <property type="molecule type" value="Genomic_DNA"/>
</dbReference>
<accession>A0A6H9YTE4</accession>
<name>A0A6H9YTE4_9ACTN</name>
<evidence type="ECO:0000313" key="1">
    <source>
        <dbReference type="EMBL" id="KAB2347440.1"/>
    </source>
</evidence>
<evidence type="ECO:0000313" key="2">
    <source>
        <dbReference type="Proteomes" id="UP000468735"/>
    </source>
</evidence>
<keyword evidence="2" id="KW-1185">Reference proteome</keyword>
<dbReference type="InterPro" id="IPR009959">
    <property type="entry name" value="Cyclase_SnoaL-like"/>
</dbReference>
<dbReference type="PANTHER" id="PTHR38436:SF1">
    <property type="entry name" value="ESTER CYCLASE"/>
    <property type="match status" value="1"/>
</dbReference>
<proteinExistence type="predicted"/>
<dbReference type="RefSeq" id="WP_151562286.1">
    <property type="nucleotide sequence ID" value="NZ_WBMT01000009.1"/>
</dbReference>
<dbReference type="Gene3D" id="3.10.450.50">
    <property type="match status" value="1"/>
</dbReference>
<dbReference type="Proteomes" id="UP000468735">
    <property type="component" value="Unassembled WGS sequence"/>
</dbReference>
<sequence>MAGTSDVVRTYAEAKSRSDITAALAVCHPDVIFETIPFQAVAHGADEARAQFTGFLRAFPDYNVELEYLAESGDLVIGAGTIHATMKDSLAGIAPTGRSYALPFACHWTVRNDLITHERFFFDFHQMCEQLGLSTDEAGAHLAIWRERTNPTP</sequence>
<dbReference type="PANTHER" id="PTHR38436">
    <property type="entry name" value="POLYKETIDE CYCLASE SNOAL-LIKE DOMAIN"/>
    <property type="match status" value="1"/>
</dbReference>
<dbReference type="Pfam" id="PF07366">
    <property type="entry name" value="SnoaL"/>
    <property type="match status" value="1"/>
</dbReference>
<reference evidence="1 2" key="1">
    <citation type="submission" date="2019-09" db="EMBL/GenBank/DDBJ databases">
        <title>Actinomadura physcomitrii sp. nov., a novel actinomycete isolated from moss [Physcomitrium sphaericum (Ludw) Fuernr].</title>
        <authorList>
            <person name="Zhuang X."/>
            <person name="Liu C."/>
        </authorList>
    </citation>
    <scope>NUCLEOTIDE SEQUENCE [LARGE SCALE GENOMIC DNA]</scope>
    <source>
        <strain evidence="1 2">HMC1</strain>
    </source>
</reference>